<reference evidence="1 3" key="1">
    <citation type="journal article" date="2011" name="Nature">
        <title>The Medicago genome provides insight into the evolution of rhizobial symbioses.</title>
        <authorList>
            <person name="Young N.D."/>
            <person name="Debelle F."/>
            <person name="Oldroyd G.E."/>
            <person name="Geurts R."/>
            <person name="Cannon S.B."/>
            <person name="Udvardi M.K."/>
            <person name="Benedito V.A."/>
            <person name="Mayer K.F."/>
            <person name="Gouzy J."/>
            <person name="Schoof H."/>
            <person name="Van de Peer Y."/>
            <person name="Proost S."/>
            <person name="Cook D.R."/>
            <person name="Meyers B.C."/>
            <person name="Spannagl M."/>
            <person name="Cheung F."/>
            <person name="De Mita S."/>
            <person name="Krishnakumar V."/>
            <person name="Gundlach H."/>
            <person name="Zhou S."/>
            <person name="Mudge J."/>
            <person name="Bharti A.K."/>
            <person name="Murray J.D."/>
            <person name="Naoumkina M.A."/>
            <person name="Rosen B."/>
            <person name="Silverstein K.A."/>
            <person name="Tang H."/>
            <person name="Rombauts S."/>
            <person name="Zhao P.X."/>
            <person name="Zhou P."/>
            <person name="Barbe V."/>
            <person name="Bardou P."/>
            <person name="Bechner M."/>
            <person name="Bellec A."/>
            <person name="Berger A."/>
            <person name="Berges H."/>
            <person name="Bidwell S."/>
            <person name="Bisseling T."/>
            <person name="Choisne N."/>
            <person name="Couloux A."/>
            <person name="Denny R."/>
            <person name="Deshpande S."/>
            <person name="Dai X."/>
            <person name="Doyle J.J."/>
            <person name="Dudez A.M."/>
            <person name="Farmer A.D."/>
            <person name="Fouteau S."/>
            <person name="Franken C."/>
            <person name="Gibelin C."/>
            <person name="Gish J."/>
            <person name="Goldstein S."/>
            <person name="Gonzalez A.J."/>
            <person name="Green P.J."/>
            <person name="Hallab A."/>
            <person name="Hartog M."/>
            <person name="Hua A."/>
            <person name="Humphray S.J."/>
            <person name="Jeong D.H."/>
            <person name="Jing Y."/>
            <person name="Jocker A."/>
            <person name="Kenton S.M."/>
            <person name="Kim D.J."/>
            <person name="Klee K."/>
            <person name="Lai H."/>
            <person name="Lang C."/>
            <person name="Lin S."/>
            <person name="Macmil S.L."/>
            <person name="Magdelenat G."/>
            <person name="Matthews L."/>
            <person name="McCorrison J."/>
            <person name="Monaghan E.L."/>
            <person name="Mun J.H."/>
            <person name="Najar F.Z."/>
            <person name="Nicholson C."/>
            <person name="Noirot C."/>
            <person name="O'Bleness M."/>
            <person name="Paule C.R."/>
            <person name="Poulain J."/>
            <person name="Prion F."/>
            <person name="Qin B."/>
            <person name="Qu C."/>
            <person name="Retzel E.F."/>
            <person name="Riddle C."/>
            <person name="Sallet E."/>
            <person name="Samain S."/>
            <person name="Samson N."/>
            <person name="Sanders I."/>
            <person name="Saurat O."/>
            <person name="Scarpelli C."/>
            <person name="Schiex T."/>
            <person name="Segurens B."/>
            <person name="Severin A.J."/>
            <person name="Sherrier D.J."/>
            <person name="Shi R."/>
            <person name="Sims S."/>
            <person name="Singer S.R."/>
            <person name="Sinharoy S."/>
            <person name="Sterck L."/>
            <person name="Viollet A."/>
            <person name="Wang B.B."/>
            <person name="Wang K."/>
            <person name="Wang M."/>
            <person name="Wang X."/>
            <person name="Warfsmann J."/>
            <person name="Weissenbach J."/>
            <person name="White D.D."/>
            <person name="White J.D."/>
            <person name="Wiley G.B."/>
            <person name="Wincker P."/>
            <person name="Xing Y."/>
            <person name="Yang L."/>
            <person name="Yao Z."/>
            <person name="Ying F."/>
            <person name="Zhai J."/>
            <person name="Zhou L."/>
            <person name="Zuber A."/>
            <person name="Denarie J."/>
            <person name="Dixon R.A."/>
            <person name="May G.D."/>
            <person name="Schwartz D.C."/>
            <person name="Rogers J."/>
            <person name="Quetier F."/>
            <person name="Town C.D."/>
            <person name="Roe B.A."/>
        </authorList>
    </citation>
    <scope>NUCLEOTIDE SEQUENCE [LARGE SCALE GENOMIC DNA]</scope>
    <source>
        <strain evidence="1">A17</strain>
        <strain evidence="2 3">cv. Jemalong A17</strain>
    </source>
</reference>
<gene>
    <name evidence="1" type="ordered locus">MTR_2g070690</name>
</gene>
<evidence type="ECO:0000313" key="3">
    <source>
        <dbReference type="Proteomes" id="UP000002051"/>
    </source>
</evidence>
<dbReference type="AlphaFoldDB" id="A0A072VAL0"/>
<reference evidence="2" key="3">
    <citation type="submission" date="2015-04" db="UniProtKB">
        <authorList>
            <consortium name="EnsemblPlants"/>
        </authorList>
    </citation>
    <scope>IDENTIFICATION</scope>
    <source>
        <strain evidence="2">cv. Jemalong A17</strain>
    </source>
</reference>
<proteinExistence type="predicted"/>
<reference evidence="1 3" key="2">
    <citation type="journal article" date="2014" name="BMC Genomics">
        <title>An improved genome release (version Mt4.0) for the model legume Medicago truncatula.</title>
        <authorList>
            <person name="Tang H."/>
            <person name="Krishnakumar V."/>
            <person name="Bidwell S."/>
            <person name="Rosen B."/>
            <person name="Chan A."/>
            <person name="Zhou S."/>
            <person name="Gentzbittel L."/>
            <person name="Childs K.L."/>
            <person name="Yandell M."/>
            <person name="Gundlach H."/>
            <person name="Mayer K.F."/>
            <person name="Schwartz D.C."/>
            <person name="Town C.D."/>
        </authorList>
    </citation>
    <scope>GENOME REANNOTATION</scope>
    <source>
        <strain evidence="1">A17</strain>
        <strain evidence="2 3">cv. Jemalong A17</strain>
    </source>
</reference>
<dbReference type="HOGENOM" id="CLU_2674780_0_0_1"/>
<evidence type="ECO:0000313" key="1">
    <source>
        <dbReference type="EMBL" id="KEH38418.1"/>
    </source>
</evidence>
<dbReference type="EMBL" id="CM001218">
    <property type="protein sequence ID" value="KEH38418.1"/>
    <property type="molecule type" value="Genomic_DNA"/>
</dbReference>
<organism evidence="1 3">
    <name type="scientific">Medicago truncatula</name>
    <name type="common">Barrel medic</name>
    <name type="synonym">Medicago tribuloides</name>
    <dbReference type="NCBI Taxonomy" id="3880"/>
    <lineage>
        <taxon>Eukaryota</taxon>
        <taxon>Viridiplantae</taxon>
        <taxon>Streptophyta</taxon>
        <taxon>Embryophyta</taxon>
        <taxon>Tracheophyta</taxon>
        <taxon>Spermatophyta</taxon>
        <taxon>Magnoliopsida</taxon>
        <taxon>eudicotyledons</taxon>
        <taxon>Gunneridae</taxon>
        <taxon>Pentapetalae</taxon>
        <taxon>rosids</taxon>
        <taxon>fabids</taxon>
        <taxon>Fabales</taxon>
        <taxon>Fabaceae</taxon>
        <taxon>Papilionoideae</taxon>
        <taxon>50 kb inversion clade</taxon>
        <taxon>NPAAA clade</taxon>
        <taxon>Hologalegina</taxon>
        <taxon>IRL clade</taxon>
        <taxon>Trifolieae</taxon>
        <taxon>Medicago</taxon>
    </lineage>
</organism>
<evidence type="ECO:0000313" key="2">
    <source>
        <dbReference type="EnsemblPlants" id="KEH38418"/>
    </source>
</evidence>
<protein>
    <submittedName>
        <fullName evidence="1 2">Uncharacterized protein</fullName>
    </submittedName>
</protein>
<accession>A0A072VAL0</accession>
<dbReference type="EnsemblPlants" id="KEH38418">
    <property type="protein sequence ID" value="KEH38418"/>
    <property type="gene ID" value="MTR_2g070690"/>
</dbReference>
<keyword evidence="3" id="KW-1185">Reference proteome</keyword>
<sequence>MMDNLKAKATSLDSVSNRGVLVYMTIRESYFIKRPKGISHVMKKGQISSRTLMSLIMIRQVPINQHYDYPVTDNV</sequence>
<dbReference type="Proteomes" id="UP000002051">
    <property type="component" value="Chromosome 2"/>
</dbReference>
<name>A0A072VAL0_MEDTR</name>